<feature type="chain" id="PRO_5014607770" evidence="1">
    <location>
        <begin position="24"/>
        <end position="193"/>
    </location>
</feature>
<name>A0A2N7W6G9_9BURK</name>
<dbReference type="PANTHER" id="PTHR34406:SF2">
    <property type="entry name" value="PERIPLASMIC PROTEIN"/>
    <property type="match status" value="1"/>
</dbReference>
<dbReference type="InterPro" id="IPR036761">
    <property type="entry name" value="TTHA0802/YceI-like_sf"/>
</dbReference>
<evidence type="ECO:0000313" key="3">
    <source>
        <dbReference type="EMBL" id="PMS25003.1"/>
    </source>
</evidence>
<dbReference type="SUPFAM" id="SSF101874">
    <property type="entry name" value="YceI-like"/>
    <property type="match status" value="1"/>
</dbReference>
<organism evidence="3 4">
    <name type="scientific">Trinickia soli</name>
    <dbReference type="NCBI Taxonomy" id="380675"/>
    <lineage>
        <taxon>Bacteria</taxon>
        <taxon>Pseudomonadati</taxon>
        <taxon>Pseudomonadota</taxon>
        <taxon>Betaproteobacteria</taxon>
        <taxon>Burkholderiales</taxon>
        <taxon>Burkholderiaceae</taxon>
        <taxon>Trinickia</taxon>
    </lineage>
</organism>
<dbReference type="PANTHER" id="PTHR34406">
    <property type="entry name" value="PROTEIN YCEI"/>
    <property type="match status" value="1"/>
</dbReference>
<feature type="signal peptide" evidence="1">
    <location>
        <begin position="1"/>
        <end position="23"/>
    </location>
</feature>
<evidence type="ECO:0000259" key="2">
    <source>
        <dbReference type="SMART" id="SM00867"/>
    </source>
</evidence>
<sequence>MSKRNLCIAAGLIAASLSATAFATTYQLDPTHTYPSFAVDHFGGVSIWRGKFTKSSGSVTLDFAKKTGGVEVSIDPASIDTGSAQLDENLRGKDGFDIKQFPNATYKGTRIEFDGDKPAEVIGALTLHGVTLPLNLKIESFKCVMNPFFKREVCGVEASGRFNRADFGIDIGKKLGFNMLTKLHIQAEGIKQE</sequence>
<comment type="caution">
    <text evidence="3">The sequence shown here is derived from an EMBL/GenBank/DDBJ whole genome shotgun (WGS) entry which is preliminary data.</text>
</comment>
<dbReference type="EMBL" id="PNYB01000008">
    <property type="protein sequence ID" value="PMS25003.1"/>
    <property type="molecule type" value="Genomic_DNA"/>
</dbReference>
<keyword evidence="4" id="KW-1185">Reference proteome</keyword>
<dbReference type="Pfam" id="PF04264">
    <property type="entry name" value="YceI"/>
    <property type="match status" value="1"/>
</dbReference>
<dbReference type="RefSeq" id="WP_102610006.1">
    <property type="nucleotide sequence ID" value="NZ_CADIKD010000002.1"/>
</dbReference>
<evidence type="ECO:0000256" key="1">
    <source>
        <dbReference type="SAM" id="SignalP"/>
    </source>
</evidence>
<dbReference type="AlphaFoldDB" id="A0A2N7W6G9"/>
<dbReference type="Gene3D" id="2.40.128.110">
    <property type="entry name" value="Lipid/polyisoprenoid-binding, YceI-like"/>
    <property type="match status" value="1"/>
</dbReference>
<accession>A0A2N7W6G9</accession>
<reference evidence="3 4" key="1">
    <citation type="submission" date="2018-01" db="EMBL/GenBank/DDBJ databases">
        <title>Whole genome analyses suggest that Burkholderia sensu lato contains two further novel genera in the rhizoxinica-symbiotica group Mycetohabitans gen. nov., and Trinickia gen. nov.: implications for the evolution of diazotrophy and nodulation in the Burkholderiaceae.</title>
        <authorList>
            <person name="Estrada-de los Santos P."/>
            <person name="Palmer M."/>
            <person name="Chavez-Ramirez B."/>
            <person name="Beukes C."/>
            <person name="Steenkamp E.T."/>
            <person name="Hirsch A.M."/>
            <person name="Manyaka P."/>
            <person name="Maluk M."/>
            <person name="Lafos M."/>
            <person name="Crook M."/>
            <person name="Gross E."/>
            <person name="Simon M.F."/>
            <person name="Bueno dos Reis Junior F."/>
            <person name="Poole P.S."/>
            <person name="Venter S.N."/>
            <person name="James E.K."/>
        </authorList>
    </citation>
    <scope>NUCLEOTIDE SEQUENCE [LARGE SCALE GENOMIC DNA]</scope>
    <source>
        <strain evidence="3 4">GP25-8</strain>
    </source>
</reference>
<dbReference type="Proteomes" id="UP000235347">
    <property type="component" value="Unassembled WGS sequence"/>
</dbReference>
<evidence type="ECO:0000313" key="4">
    <source>
        <dbReference type="Proteomes" id="UP000235347"/>
    </source>
</evidence>
<protein>
    <submittedName>
        <fullName evidence="3">Polyisoprenoid-binding protein</fullName>
    </submittedName>
</protein>
<feature type="domain" description="Lipid/polyisoprenoid-binding YceI-like" evidence="2">
    <location>
        <begin position="25"/>
        <end position="190"/>
    </location>
</feature>
<dbReference type="InterPro" id="IPR007372">
    <property type="entry name" value="Lipid/polyisoprenoid-bd_YceI"/>
</dbReference>
<dbReference type="SMART" id="SM00867">
    <property type="entry name" value="YceI"/>
    <property type="match status" value="1"/>
</dbReference>
<proteinExistence type="predicted"/>
<gene>
    <name evidence="3" type="ORF">C0Z19_11865</name>
</gene>
<keyword evidence="1" id="KW-0732">Signal</keyword>